<dbReference type="EMBL" id="CP000884">
    <property type="protein sequence ID" value="ABX33747.1"/>
    <property type="molecule type" value="Genomic_DNA"/>
</dbReference>
<name>A9BSD3_DELAS</name>
<evidence type="ECO:0000313" key="2">
    <source>
        <dbReference type="Proteomes" id="UP000000784"/>
    </source>
</evidence>
<dbReference type="STRING" id="398578.Daci_1102"/>
<dbReference type="eggNOG" id="COG2733">
    <property type="taxonomic scope" value="Bacteria"/>
</dbReference>
<organism evidence="1 2">
    <name type="scientific">Delftia acidovorans (strain DSM 14801 / SPH-1)</name>
    <dbReference type="NCBI Taxonomy" id="398578"/>
    <lineage>
        <taxon>Bacteria</taxon>
        <taxon>Pseudomonadati</taxon>
        <taxon>Pseudomonadota</taxon>
        <taxon>Betaproteobacteria</taxon>
        <taxon>Burkholderiales</taxon>
        <taxon>Comamonadaceae</taxon>
        <taxon>Delftia</taxon>
    </lineage>
</organism>
<evidence type="ECO:0000313" key="1">
    <source>
        <dbReference type="EMBL" id="ABX33747.1"/>
    </source>
</evidence>
<dbReference type="GO" id="GO:0005886">
    <property type="term" value="C:plasma membrane"/>
    <property type="evidence" value="ECO:0007669"/>
    <property type="project" value="TreeGrafter"/>
</dbReference>
<protein>
    <recommendedName>
        <fullName evidence="3">DUF445 domain-containing protein</fullName>
    </recommendedName>
</protein>
<dbReference type="KEGG" id="dac:Daci_1102"/>
<gene>
    <name evidence="1" type="ordered locus">Daci_1102</name>
</gene>
<evidence type="ECO:0008006" key="3">
    <source>
        <dbReference type="Google" id="ProtNLM"/>
    </source>
</evidence>
<reference evidence="1 2" key="1">
    <citation type="journal article" date="2004" name="Appl. Environ. Microbiol.">
        <title>Mineralization of individual congeners of linear alkylbenzenesulfonate by defined pairs of heterotrophic bacteria.</title>
        <authorList>
            <person name="Schleheck D."/>
            <person name="Knepper T.P."/>
            <person name="Fischer K."/>
            <person name="Cook A.M."/>
        </authorList>
    </citation>
    <scope>NUCLEOTIDE SEQUENCE [LARGE SCALE GENOMIC DNA]</scope>
    <source>
        <strain evidence="2">DSM 14801 / SPH-1</strain>
    </source>
</reference>
<reference evidence="2" key="2">
    <citation type="submission" date="2007-11" db="EMBL/GenBank/DDBJ databases">
        <title>Complete sequence of Delftia acidovorans DSM 14801 / SPH-1.</title>
        <authorList>
            <person name="Copeland A."/>
            <person name="Lucas S."/>
            <person name="Lapidus A."/>
            <person name="Barry K."/>
            <person name="Glavina del Rio T."/>
            <person name="Dalin E."/>
            <person name="Tice H."/>
            <person name="Pitluck S."/>
            <person name="Lowry S."/>
            <person name="Clum A."/>
            <person name="Schmutz J."/>
            <person name="Larimer F."/>
            <person name="Land M."/>
            <person name="Hauser L."/>
            <person name="Kyrpides N."/>
            <person name="Kim E."/>
            <person name="Schleheck D."/>
            <person name="Richardson P."/>
        </authorList>
    </citation>
    <scope>NUCLEOTIDE SEQUENCE [LARGE SCALE GENOMIC DNA]</scope>
    <source>
        <strain evidence="2">DSM 14801 / SPH-1</strain>
    </source>
</reference>
<dbReference type="AlphaFoldDB" id="A9BSD3"/>
<dbReference type="PANTHER" id="PTHR38442:SF1">
    <property type="entry name" value="INNER MEMBRANE PROTEIN"/>
    <property type="match status" value="1"/>
</dbReference>
<accession>A9BSD3</accession>
<keyword evidence="2" id="KW-1185">Reference proteome</keyword>
<dbReference type="Pfam" id="PF04286">
    <property type="entry name" value="DUF445"/>
    <property type="match status" value="1"/>
</dbReference>
<dbReference type="HOGENOM" id="CLU_036718_2_0_4"/>
<dbReference type="Proteomes" id="UP000000784">
    <property type="component" value="Chromosome"/>
</dbReference>
<dbReference type="PANTHER" id="PTHR38442">
    <property type="entry name" value="INNER MEMBRANE PROTEIN-RELATED"/>
    <property type="match status" value="1"/>
</dbReference>
<proteinExistence type="predicted"/>
<sequence>MRMADGRRMLRSMLSPEQRQTLKSAKRLPLALLLFVALGFVASSVAAGHWQQVPLWLACIKAVTEASLVGALADWFAVSALFRRIPLPLVGRHTAIIPRNKDRIGENLANFVRDKFLDGPSLVALIERHDPARVLAGWLTTPANSTLLGRQVARLALAALEMVQDRQVERFLTQAFKALLAQVDLPRAAADLLSGLTRDGRHQAVLDDVLARVSGVLREAETHVLIAQTIVLWLKREHPLKEKMLPTDWLSDKGASAIAGALDSLLQDIASNPEHHMRKAFDASVDRLVTRLQSDPAMSERAERLRHYLLHDEKLAGYLRALWLGLRAKLQADLANEHSQVARKTAAMGRWLGQSLAHDEALRSSMNERLKRWAQALAPDVSQFLAQHIADTVRRWDARELSELIELHIGKDLQYIRINGTVVGGAVGLVLFLVSNAGRLCA</sequence>
<dbReference type="InterPro" id="IPR007383">
    <property type="entry name" value="DUF445"/>
</dbReference>